<proteinExistence type="predicted"/>
<keyword evidence="3" id="KW-1185">Reference proteome</keyword>
<accession>A0A327MDG3</accession>
<comment type="caution">
    <text evidence="2">The sequence shown here is derived from an EMBL/GenBank/DDBJ whole genome shotgun (WGS) entry which is preliminary data.</text>
</comment>
<dbReference type="AlphaFoldDB" id="A0A327MDG3"/>
<gene>
    <name evidence="2" type="ORF">DOO78_04640</name>
</gene>
<dbReference type="RefSeq" id="WP_111468548.1">
    <property type="nucleotide sequence ID" value="NZ_QLIX01000002.1"/>
</dbReference>
<evidence type="ECO:0008006" key="4">
    <source>
        <dbReference type="Google" id="ProtNLM"/>
    </source>
</evidence>
<evidence type="ECO:0000313" key="2">
    <source>
        <dbReference type="EMBL" id="RAI60362.1"/>
    </source>
</evidence>
<sequence length="254" mass="27216">MSALGLAAIALGLSLLASLLGLWLRSVLPAHHLEAESREAMHLVLALVASMAALVLGLLVNTAQGVYRNQGENLLALAADLVTLDRVLLRYGPAAQEVRLVLRQDVRAEFGVIMTADGVRSALMLPAAEQNLLEPLNEALRRLQPGTQAQRHDLDLALDLAEAITRTRTLMAARQESALPGPFLGVLLFWLTILFLGFGLLARPNPTVAASMLIGALAVASALFLIIELDRPFDGLMHLSNAPLQAALRAIDPR</sequence>
<keyword evidence="1" id="KW-1133">Transmembrane helix</keyword>
<dbReference type="InterPro" id="IPR025333">
    <property type="entry name" value="DUF4239"/>
</dbReference>
<keyword evidence="1" id="KW-0472">Membrane</keyword>
<feature type="transmembrane region" description="Helical" evidence="1">
    <location>
        <begin position="178"/>
        <end position="202"/>
    </location>
</feature>
<feature type="transmembrane region" description="Helical" evidence="1">
    <location>
        <begin position="208"/>
        <end position="227"/>
    </location>
</feature>
<keyword evidence="1" id="KW-0812">Transmembrane</keyword>
<reference evidence="3" key="1">
    <citation type="submission" date="2018-06" db="EMBL/GenBank/DDBJ databases">
        <authorList>
            <person name="Khan S.A."/>
        </authorList>
    </citation>
    <scope>NUCLEOTIDE SEQUENCE [LARGE SCALE GENOMIC DNA]</scope>
    <source>
        <strain evidence="3">DB-1506</strain>
    </source>
</reference>
<protein>
    <recommendedName>
        <fullName evidence="4">DUF4239 domain-containing protein</fullName>
    </recommendedName>
</protein>
<name>A0A327MDG3_9PROT</name>
<evidence type="ECO:0000256" key="1">
    <source>
        <dbReference type="SAM" id="Phobius"/>
    </source>
</evidence>
<dbReference type="Pfam" id="PF14023">
    <property type="entry name" value="Bestrophin-like"/>
    <property type="match status" value="1"/>
</dbReference>
<feature type="transmembrane region" description="Helical" evidence="1">
    <location>
        <begin position="40"/>
        <end position="60"/>
    </location>
</feature>
<dbReference type="Proteomes" id="UP000249065">
    <property type="component" value="Unassembled WGS sequence"/>
</dbReference>
<dbReference type="OrthoDB" id="4760162at2"/>
<evidence type="ECO:0000313" key="3">
    <source>
        <dbReference type="Proteomes" id="UP000249065"/>
    </source>
</evidence>
<organism evidence="2 3">
    <name type="scientific">Roseicella frigidaeris</name>
    <dbReference type="NCBI Taxonomy" id="2230885"/>
    <lineage>
        <taxon>Bacteria</taxon>
        <taxon>Pseudomonadati</taxon>
        <taxon>Pseudomonadota</taxon>
        <taxon>Alphaproteobacteria</taxon>
        <taxon>Acetobacterales</taxon>
        <taxon>Roseomonadaceae</taxon>
        <taxon>Roseicella</taxon>
    </lineage>
</organism>
<dbReference type="EMBL" id="QLIX01000002">
    <property type="protein sequence ID" value="RAI60362.1"/>
    <property type="molecule type" value="Genomic_DNA"/>
</dbReference>